<proteinExistence type="predicted"/>
<dbReference type="EMBL" id="CP009574">
    <property type="protein sequence ID" value="AIT08704.1"/>
    <property type="molecule type" value="Genomic_DNA"/>
</dbReference>
<reference evidence="2 3" key="1">
    <citation type="submission" date="2014-10" db="EMBL/GenBank/DDBJ databases">
        <title>Whole genome sequence of Francisella endociliophora strain FSC1006, isolated from a laboratory culture of the marine ciliate Euplotes raikovi.</title>
        <authorList>
            <person name="Granberg M."/>
            <person name="Backman S."/>
            <person name="Lundmark E."/>
            <person name="Nilsson E."/>
            <person name="Karlsson E."/>
            <person name="Thelaus J."/>
            <person name="Ohrman C."/>
            <person name="Larkeryd A."/>
            <person name="Stenberg P."/>
        </authorList>
    </citation>
    <scope>NUCLEOTIDE SEQUENCE [LARGE SCALE GENOMIC DNA]</scope>
    <source>
        <strain evidence="2 3">FSC1006</strain>
    </source>
</reference>
<dbReference type="OrthoDB" id="9927521at2"/>
<evidence type="ECO:0000313" key="3">
    <source>
        <dbReference type="Proteomes" id="UP000029672"/>
    </source>
</evidence>
<evidence type="ECO:0000256" key="1">
    <source>
        <dbReference type="SAM" id="Phobius"/>
    </source>
</evidence>
<keyword evidence="1" id="KW-0812">Transmembrane</keyword>
<keyword evidence="1" id="KW-0472">Membrane</keyword>
<keyword evidence="3" id="KW-1185">Reference proteome</keyword>
<accession>A0A097EMA5</accession>
<feature type="transmembrane region" description="Helical" evidence="1">
    <location>
        <begin position="64"/>
        <end position="84"/>
    </location>
</feature>
<keyword evidence="1" id="KW-1133">Transmembrane helix</keyword>
<dbReference type="KEGG" id="frf:LO80_01090"/>
<evidence type="ECO:0000313" key="2">
    <source>
        <dbReference type="EMBL" id="AIT08704.1"/>
    </source>
</evidence>
<dbReference type="RefSeq" id="WP_040007763.1">
    <property type="nucleotide sequence ID" value="NZ_CP009574.1"/>
</dbReference>
<organism evidence="2 3">
    <name type="scientific">Candidatus Francisella endociliophora</name>
    <dbReference type="NCBI Taxonomy" id="653937"/>
    <lineage>
        <taxon>Bacteria</taxon>
        <taxon>Pseudomonadati</taxon>
        <taxon>Pseudomonadota</taxon>
        <taxon>Gammaproteobacteria</taxon>
        <taxon>Thiotrichales</taxon>
        <taxon>Francisellaceae</taxon>
        <taxon>Francisella</taxon>
    </lineage>
</organism>
<dbReference type="HOGENOM" id="CLU_1358773_0_0_6"/>
<protein>
    <submittedName>
        <fullName evidence="2">Membrane protein</fullName>
    </submittedName>
</protein>
<feature type="transmembrane region" description="Helical" evidence="1">
    <location>
        <begin position="31"/>
        <end position="52"/>
    </location>
</feature>
<feature type="transmembrane region" description="Helical" evidence="1">
    <location>
        <begin position="177"/>
        <end position="197"/>
    </location>
</feature>
<dbReference type="STRING" id="1547445.LO80_01090"/>
<feature type="transmembrane region" description="Helical" evidence="1">
    <location>
        <begin position="115"/>
        <end position="145"/>
    </location>
</feature>
<name>A0A097EMA5_9GAMM</name>
<gene>
    <name evidence="2" type="ORF">LO80_01090</name>
</gene>
<dbReference type="AlphaFoldDB" id="A0A097EMA5"/>
<feature type="transmembrane region" description="Helical" evidence="1">
    <location>
        <begin position="152"/>
        <end position="171"/>
    </location>
</feature>
<sequence length="201" mass="23395">MSDYQNLAEQINNIEDTLKASGRYIFDGKKLIVAGIIFLLIPVIQYLINISFWKISYIYHNIEIGIFINVIFYIALFKIVFLVTKTTKNHRYHPSVNIYVEKAIDLHDVILKTMFVTVIILSICGFGNIAFSFVYIFLGLVYNLFGRFSLEIIRKISISYIVIGIISIFFVKDYNNILWQLMMVYLGLTYIVMGKILEKSR</sequence>
<dbReference type="Proteomes" id="UP000029672">
    <property type="component" value="Chromosome"/>
</dbReference>